<feature type="domain" description="KANL3/Tex30 alpha/beta hydrolase-like" evidence="1">
    <location>
        <begin position="13"/>
        <end position="204"/>
    </location>
</feature>
<protein>
    <submittedName>
        <fullName evidence="2">Alpha/beta hydrolase</fullName>
    </submittedName>
</protein>
<dbReference type="InterPro" id="IPR029058">
    <property type="entry name" value="AB_hydrolase_fold"/>
</dbReference>
<dbReference type="RefSeq" id="WP_044839340.1">
    <property type="nucleotide sequence ID" value="NZ_CP059733.1"/>
</dbReference>
<evidence type="ECO:0000313" key="3">
    <source>
        <dbReference type="Proteomes" id="UP000032352"/>
    </source>
</evidence>
<dbReference type="SUPFAM" id="SSF53474">
    <property type="entry name" value="alpha/beta-Hydrolases"/>
    <property type="match status" value="1"/>
</dbReference>
<dbReference type="InterPro" id="IPR026555">
    <property type="entry name" value="NSL3/Tex30"/>
</dbReference>
<name>A0AAF0CB35_9GAMM</name>
<reference evidence="2 3" key="1">
    <citation type="journal article" date="2015" name="Genome Announc.">
        <title>Draft Genome Sequences of Marine Isolates of Thalassomonas viridans and Thalassomonas actiniarum.</title>
        <authorList>
            <person name="Olonade I."/>
            <person name="van Zyl L.J."/>
            <person name="Trindade M."/>
        </authorList>
    </citation>
    <scope>NUCLEOTIDE SEQUENCE [LARGE SCALE GENOMIC DNA]</scope>
    <source>
        <strain evidence="2 3">XOM25</strain>
    </source>
</reference>
<dbReference type="AlphaFoldDB" id="A0AAF0CB35"/>
<proteinExistence type="predicted"/>
<dbReference type="Gene3D" id="3.40.50.1820">
    <property type="entry name" value="alpha/beta hydrolase"/>
    <property type="match status" value="1"/>
</dbReference>
<reference evidence="2 3" key="2">
    <citation type="journal article" date="2022" name="Mar. Drugs">
        <title>Bioassay-Guided Fractionation Leads to the Detection of Cholic Acid Generated by the Rare Thalassomonas sp.</title>
        <authorList>
            <person name="Pheiffer F."/>
            <person name="Schneider Y.K."/>
            <person name="Hansen E.H."/>
            <person name="Andersen J.H."/>
            <person name="Isaksson J."/>
            <person name="Busche T."/>
            <person name="R C."/>
            <person name="Kalinowski J."/>
            <person name="Zyl L.V."/>
            <person name="Trindade M."/>
        </authorList>
    </citation>
    <scope>NUCLEOTIDE SEQUENCE [LARGE SCALE GENOMIC DNA]</scope>
    <source>
        <strain evidence="2 3">XOM25</strain>
    </source>
</reference>
<keyword evidence="2" id="KW-0378">Hydrolase</keyword>
<dbReference type="PANTHER" id="PTHR13136:SF11">
    <property type="entry name" value="TESTIS-EXPRESSED PROTEIN 30"/>
    <property type="match status" value="1"/>
</dbReference>
<organism evidence="2 3">
    <name type="scientific">Thalassomonas viridans</name>
    <dbReference type="NCBI Taxonomy" id="137584"/>
    <lineage>
        <taxon>Bacteria</taxon>
        <taxon>Pseudomonadati</taxon>
        <taxon>Pseudomonadota</taxon>
        <taxon>Gammaproteobacteria</taxon>
        <taxon>Alteromonadales</taxon>
        <taxon>Colwelliaceae</taxon>
        <taxon>Thalassomonas</taxon>
    </lineage>
</organism>
<dbReference type="EMBL" id="CP059733">
    <property type="protein sequence ID" value="WDE06900.1"/>
    <property type="molecule type" value="Genomic_DNA"/>
</dbReference>
<dbReference type="KEGG" id="tvd:SG34_008420"/>
<keyword evidence="3" id="KW-1185">Reference proteome</keyword>
<dbReference type="PANTHER" id="PTHR13136">
    <property type="entry name" value="TESTIS DEVELOPMENT PROTEIN PRTD"/>
    <property type="match status" value="1"/>
</dbReference>
<dbReference type="Proteomes" id="UP000032352">
    <property type="component" value="Chromosome"/>
</dbReference>
<gene>
    <name evidence="2" type="ORF">SG34_008420</name>
</gene>
<dbReference type="Pfam" id="PF20408">
    <property type="entry name" value="Abhydrolase_11"/>
    <property type="match status" value="1"/>
</dbReference>
<sequence length="208" mass="23339">MTTIKLDCVENPKALVILAHGAGADMDHGFMANMAALLNSCRLNVLRFNFPYMDKRRVDGKRYPPDRMPKLLDCYGEIIKQQADDLPVFLAGKSMGSRVAATLAGEVLANVRGVICLGYPFHPQKKPDKLRLEPLQQIRLPALIVQGERDALGSKEEIAGYQLSDLCELVFLPDGDHDLKPRVKSGFSHEQHMQRAAEEIRRFIDEKL</sequence>
<evidence type="ECO:0000313" key="2">
    <source>
        <dbReference type="EMBL" id="WDE06900.1"/>
    </source>
</evidence>
<dbReference type="GO" id="GO:0016787">
    <property type="term" value="F:hydrolase activity"/>
    <property type="evidence" value="ECO:0007669"/>
    <property type="project" value="UniProtKB-KW"/>
</dbReference>
<accession>A0AAF0CB35</accession>
<dbReference type="InterPro" id="IPR046879">
    <property type="entry name" value="KANL3/Tex30_Abhydrolase"/>
</dbReference>
<evidence type="ECO:0000259" key="1">
    <source>
        <dbReference type="Pfam" id="PF20408"/>
    </source>
</evidence>